<keyword evidence="1" id="KW-0812">Transmembrane</keyword>
<proteinExistence type="predicted"/>
<dbReference type="EMBL" id="GBRH01167143">
    <property type="protein sequence ID" value="JAE30753.1"/>
    <property type="molecule type" value="Transcribed_RNA"/>
</dbReference>
<reference evidence="2" key="2">
    <citation type="journal article" date="2015" name="Data Brief">
        <title>Shoot transcriptome of the giant reed, Arundo donax.</title>
        <authorList>
            <person name="Barrero R.A."/>
            <person name="Guerrero F.D."/>
            <person name="Moolhuijzen P."/>
            <person name="Goolsby J.A."/>
            <person name="Tidwell J."/>
            <person name="Bellgard S.E."/>
            <person name="Bellgard M.I."/>
        </authorList>
    </citation>
    <scope>NUCLEOTIDE SEQUENCE</scope>
    <source>
        <tissue evidence="2">Shoot tissue taken approximately 20 cm above the soil surface</tissue>
    </source>
</reference>
<keyword evidence="1" id="KW-0472">Membrane</keyword>
<sequence>MFNQVFDCPELYRLFGTLCLIYYLCLALLMS</sequence>
<feature type="transmembrane region" description="Helical" evidence="1">
    <location>
        <begin position="12"/>
        <end position="30"/>
    </location>
</feature>
<organism evidence="2">
    <name type="scientific">Arundo donax</name>
    <name type="common">Giant reed</name>
    <name type="synonym">Donax arundinaceus</name>
    <dbReference type="NCBI Taxonomy" id="35708"/>
    <lineage>
        <taxon>Eukaryota</taxon>
        <taxon>Viridiplantae</taxon>
        <taxon>Streptophyta</taxon>
        <taxon>Embryophyta</taxon>
        <taxon>Tracheophyta</taxon>
        <taxon>Spermatophyta</taxon>
        <taxon>Magnoliopsida</taxon>
        <taxon>Liliopsida</taxon>
        <taxon>Poales</taxon>
        <taxon>Poaceae</taxon>
        <taxon>PACMAD clade</taxon>
        <taxon>Arundinoideae</taxon>
        <taxon>Arundineae</taxon>
        <taxon>Arundo</taxon>
    </lineage>
</organism>
<dbReference type="AlphaFoldDB" id="A0A0A9HCW0"/>
<name>A0A0A9HCW0_ARUDO</name>
<evidence type="ECO:0000313" key="2">
    <source>
        <dbReference type="EMBL" id="JAE30753.1"/>
    </source>
</evidence>
<accession>A0A0A9HCW0</accession>
<evidence type="ECO:0000256" key="1">
    <source>
        <dbReference type="SAM" id="Phobius"/>
    </source>
</evidence>
<keyword evidence="1" id="KW-1133">Transmembrane helix</keyword>
<reference evidence="2" key="1">
    <citation type="submission" date="2014-09" db="EMBL/GenBank/DDBJ databases">
        <authorList>
            <person name="Magalhaes I.L.F."/>
            <person name="Oliveira U."/>
            <person name="Santos F.R."/>
            <person name="Vidigal T.H.D.A."/>
            <person name="Brescovit A.D."/>
            <person name="Santos A.J."/>
        </authorList>
    </citation>
    <scope>NUCLEOTIDE SEQUENCE</scope>
    <source>
        <tissue evidence="2">Shoot tissue taken approximately 20 cm above the soil surface</tissue>
    </source>
</reference>
<protein>
    <submittedName>
        <fullName evidence="2">Uncharacterized protein</fullName>
    </submittedName>
</protein>